<sequence length="258" mass="29509">MEKDRLDIAPPVIVLGMHRSGTSCLMGSLQQAGLVLGDVHTANPFNKKGNREHPQLMALHERLLEANGGSWHCPPERVEWSEDLRKEREDFCAQFEGVRRWGFKDPRALLALDGWLQRFPGAKLVGTIRHPMSVAHSLHRRDPNLHSIEEYMGLWAAYNRQLLEAWRQYSFSIVDFDEPDDRYVASLGRVLRKLGLKEGLASRVRREGLLKGLASRVSQERSPFFDPALRTHRQEGVEGLPAHIAELYLELKQIAAHW</sequence>
<dbReference type="Gene3D" id="3.40.50.300">
    <property type="entry name" value="P-loop containing nucleotide triphosphate hydrolases"/>
    <property type="match status" value="1"/>
</dbReference>
<reference evidence="1 2" key="1">
    <citation type="submission" date="2017-07" db="EMBL/GenBank/DDBJ databases">
        <title>Tamlnaduibacter salinus (Mi-7) genome sequencing.</title>
        <authorList>
            <person name="Verma A."/>
            <person name="Krishnamurthi S."/>
        </authorList>
    </citation>
    <scope>NUCLEOTIDE SEQUENCE [LARGE SCALE GENOMIC DNA]</scope>
    <source>
        <strain evidence="1 2">Mi-7</strain>
    </source>
</reference>
<protein>
    <recommendedName>
        <fullName evidence="3">Sulfotransferase family protein</fullName>
    </recommendedName>
</protein>
<evidence type="ECO:0000313" key="1">
    <source>
        <dbReference type="EMBL" id="PAV25012.1"/>
    </source>
</evidence>
<proteinExistence type="predicted"/>
<name>A0A2A2I088_9GAMM</name>
<accession>A0A2A2I088</accession>
<dbReference type="Proteomes" id="UP000218332">
    <property type="component" value="Unassembled WGS sequence"/>
</dbReference>
<evidence type="ECO:0008006" key="3">
    <source>
        <dbReference type="Google" id="ProtNLM"/>
    </source>
</evidence>
<dbReference type="SUPFAM" id="SSF52540">
    <property type="entry name" value="P-loop containing nucleoside triphosphate hydrolases"/>
    <property type="match status" value="1"/>
</dbReference>
<evidence type="ECO:0000313" key="2">
    <source>
        <dbReference type="Proteomes" id="UP000218332"/>
    </source>
</evidence>
<dbReference type="RefSeq" id="WP_095611915.1">
    <property type="nucleotide sequence ID" value="NZ_NMPM01000084.1"/>
</dbReference>
<keyword evidence="2" id="KW-1185">Reference proteome</keyword>
<comment type="caution">
    <text evidence="1">The sequence shown here is derived from an EMBL/GenBank/DDBJ whole genome shotgun (WGS) entry which is preliminary data.</text>
</comment>
<organism evidence="1 2">
    <name type="scientific">Tamilnaduibacter salinus</name>
    <dbReference type="NCBI Taxonomy" id="1484056"/>
    <lineage>
        <taxon>Bacteria</taxon>
        <taxon>Pseudomonadati</taxon>
        <taxon>Pseudomonadota</taxon>
        <taxon>Gammaproteobacteria</taxon>
        <taxon>Pseudomonadales</taxon>
        <taxon>Marinobacteraceae</taxon>
        <taxon>Tamilnaduibacter</taxon>
    </lineage>
</organism>
<dbReference type="EMBL" id="NMPM01000084">
    <property type="protein sequence ID" value="PAV25012.1"/>
    <property type="molecule type" value="Genomic_DNA"/>
</dbReference>
<dbReference type="InterPro" id="IPR027417">
    <property type="entry name" value="P-loop_NTPase"/>
</dbReference>
<gene>
    <name evidence="1" type="ORF">CF392_13160</name>
</gene>
<dbReference type="AlphaFoldDB" id="A0A2A2I088"/>
<dbReference type="Pfam" id="PF13469">
    <property type="entry name" value="Sulfotransfer_3"/>
    <property type="match status" value="1"/>
</dbReference>